<evidence type="ECO:0000259" key="2">
    <source>
        <dbReference type="Pfam" id="PF00975"/>
    </source>
</evidence>
<dbReference type="SUPFAM" id="SSF53474">
    <property type="entry name" value="alpha/beta-Hydrolases"/>
    <property type="match status" value="1"/>
</dbReference>
<comment type="caution">
    <text evidence="3">The sequence shown here is derived from an EMBL/GenBank/DDBJ whole genome shotgun (WGS) entry which is preliminary data.</text>
</comment>
<organism evidence="3 4">
    <name type="scientific">Paenactinomyces guangxiensis</name>
    <dbReference type="NCBI Taxonomy" id="1490290"/>
    <lineage>
        <taxon>Bacteria</taxon>
        <taxon>Bacillati</taxon>
        <taxon>Bacillota</taxon>
        <taxon>Bacilli</taxon>
        <taxon>Bacillales</taxon>
        <taxon>Thermoactinomycetaceae</taxon>
        <taxon>Paenactinomyces</taxon>
    </lineage>
</organism>
<name>A0A7W1WRW7_9BACL</name>
<feature type="domain" description="Thioesterase" evidence="2">
    <location>
        <begin position="40"/>
        <end position="264"/>
    </location>
</feature>
<reference evidence="3 4" key="1">
    <citation type="submission" date="2020-07" db="EMBL/GenBank/DDBJ databases">
        <authorList>
            <person name="Feng H."/>
        </authorList>
    </citation>
    <scope>NUCLEOTIDE SEQUENCE [LARGE SCALE GENOMIC DNA]</scope>
    <source>
        <strain evidence="4">s-10</strain>
    </source>
</reference>
<dbReference type="Pfam" id="PF00975">
    <property type="entry name" value="Thioesterase"/>
    <property type="match status" value="1"/>
</dbReference>
<dbReference type="PANTHER" id="PTHR11487">
    <property type="entry name" value="THIOESTERASE"/>
    <property type="match status" value="1"/>
</dbReference>
<keyword evidence="4" id="KW-1185">Reference proteome</keyword>
<dbReference type="AlphaFoldDB" id="A0A7W1WRW7"/>
<dbReference type="Gene3D" id="3.40.50.1820">
    <property type="entry name" value="alpha/beta hydrolase"/>
    <property type="match status" value="1"/>
</dbReference>
<gene>
    <name evidence="3" type="ORF">H1191_11460</name>
</gene>
<sequence length="267" mass="30955">MVASLIQKRKTKKVGHTLNALQVDTPWLPYNKRRTSASLRLFCFPYGGGNPAVYLNWQNYMPEEIEIFPIQLPGRGIRFKEPSYTKLEPLIRDMAESLVPFFSEPFAFFGHSMGALISFELARDLQKRYQLQPHHLFVSGYHAPHLPDPNPPIHHLPDNEFIEELSKLNGMPRELLQNKDYFKVFLPSLRADCTVCEQYVYRPGHPLDCSITAFGGHQDPETDFDQLRAWQDQTKSAFDIHMFDGDHFFIHSEEKSLIKIILKKLLP</sequence>
<evidence type="ECO:0000313" key="4">
    <source>
        <dbReference type="Proteomes" id="UP000535491"/>
    </source>
</evidence>
<dbReference type="Proteomes" id="UP000535491">
    <property type="component" value="Unassembled WGS sequence"/>
</dbReference>
<dbReference type="InterPro" id="IPR029058">
    <property type="entry name" value="AB_hydrolase_fold"/>
</dbReference>
<evidence type="ECO:0000313" key="3">
    <source>
        <dbReference type="EMBL" id="MBA4494925.1"/>
    </source>
</evidence>
<dbReference type="GO" id="GO:0008610">
    <property type="term" value="P:lipid biosynthetic process"/>
    <property type="evidence" value="ECO:0007669"/>
    <property type="project" value="TreeGrafter"/>
</dbReference>
<accession>A0A7W1WRW7</accession>
<evidence type="ECO:0000256" key="1">
    <source>
        <dbReference type="ARBA" id="ARBA00007169"/>
    </source>
</evidence>
<protein>
    <submittedName>
        <fullName evidence="3">Thioesterase</fullName>
    </submittedName>
</protein>
<comment type="similarity">
    <text evidence="1">Belongs to the thioesterase family.</text>
</comment>
<dbReference type="InterPro" id="IPR001031">
    <property type="entry name" value="Thioesterase"/>
</dbReference>
<dbReference type="InterPro" id="IPR012223">
    <property type="entry name" value="TEII"/>
</dbReference>
<proteinExistence type="inferred from homology"/>
<dbReference type="EMBL" id="JACEIQ010000011">
    <property type="protein sequence ID" value="MBA4494925.1"/>
    <property type="molecule type" value="Genomic_DNA"/>
</dbReference>
<dbReference type="PANTHER" id="PTHR11487:SF0">
    <property type="entry name" value="S-ACYL FATTY ACID SYNTHASE THIOESTERASE, MEDIUM CHAIN"/>
    <property type="match status" value="1"/>
</dbReference>